<dbReference type="Gene3D" id="3.30.720.120">
    <property type="match status" value="1"/>
</dbReference>
<feature type="domain" description="VOC" evidence="1">
    <location>
        <begin position="4"/>
        <end position="135"/>
    </location>
</feature>
<dbReference type="EMBL" id="JAUSVS010000001">
    <property type="protein sequence ID" value="MDQ0462770.1"/>
    <property type="molecule type" value="Genomic_DNA"/>
</dbReference>
<dbReference type="Proteomes" id="UP001228905">
    <property type="component" value="Unassembled WGS sequence"/>
</dbReference>
<evidence type="ECO:0000313" key="3">
    <source>
        <dbReference type="Proteomes" id="UP001228905"/>
    </source>
</evidence>
<dbReference type="RefSeq" id="WP_307345581.1">
    <property type="nucleotide sequence ID" value="NZ_JAUSVS010000001.1"/>
</dbReference>
<dbReference type="SUPFAM" id="SSF54593">
    <property type="entry name" value="Glyoxalase/Bleomycin resistance protein/Dihydroxybiphenyl dioxygenase"/>
    <property type="match status" value="1"/>
</dbReference>
<keyword evidence="3" id="KW-1185">Reference proteome</keyword>
<proteinExistence type="predicted"/>
<gene>
    <name evidence="2" type="ORF">QO010_000518</name>
</gene>
<dbReference type="InterPro" id="IPR037523">
    <property type="entry name" value="VOC_core"/>
</dbReference>
<reference evidence="2 3" key="1">
    <citation type="submission" date="2023-07" db="EMBL/GenBank/DDBJ databases">
        <title>Genomic Encyclopedia of Type Strains, Phase IV (KMG-IV): sequencing the most valuable type-strain genomes for metagenomic binning, comparative biology and taxonomic classification.</title>
        <authorList>
            <person name="Goeker M."/>
        </authorList>
    </citation>
    <scope>NUCLEOTIDE SEQUENCE [LARGE SCALE GENOMIC DNA]</scope>
    <source>
        <strain evidence="2 3">DSM 18695</strain>
    </source>
</reference>
<dbReference type="Pfam" id="PF00903">
    <property type="entry name" value="Glyoxalase"/>
    <property type="match status" value="1"/>
</dbReference>
<evidence type="ECO:0000313" key="2">
    <source>
        <dbReference type="EMBL" id="MDQ0462770.1"/>
    </source>
</evidence>
<comment type="caution">
    <text evidence="2">The sequence shown here is derived from an EMBL/GenBank/DDBJ whole genome shotgun (WGS) entry which is preliminary data.</text>
</comment>
<organism evidence="2 3">
    <name type="scientific">Caulobacter ginsengisoli</name>
    <dbReference type="NCBI Taxonomy" id="400775"/>
    <lineage>
        <taxon>Bacteria</taxon>
        <taxon>Pseudomonadati</taxon>
        <taxon>Pseudomonadota</taxon>
        <taxon>Alphaproteobacteria</taxon>
        <taxon>Caulobacterales</taxon>
        <taxon>Caulobacteraceae</taxon>
        <taxon>Caulobacter</taxon>
    </lineage>
</organism>
<dbReference type="Gene3D" id="3.30.720.110">
    <property type="match status" value="1"/>
</dbReference>
<dbReference type="InterPro" id="IPR029068">
    <property type="entry name" value="Glyas_Bleomycin-R_OHBP_Dase"/>
</dbReference>
<protein>
    <submittedName>
        <fullName evidence="2">Glyoxalase superfamily protein PhnB</fullName>
    </submittedName>
</protein>
<sequence length="158" mass="17152">MSAQVLSPCLSYRDRRAAMDWLEAAFGFEVSLLVTDDKGEIGHAEMSYRDASITIAGEWAMPELIGPAALHSPANQGGRVTGFLRVFLEDGIDAHCERARAAGARITAEPTDQFYGDRVYRCLDLDGHIWTFSQPVANPTLAEMEAASGFKLSAGKEA</sequence>
<dbReference type="PROSITE" id="PS51819">
    <property type="entry name" value="VOC"/>
    <property type="match status" value="1"/>
</dbReference>
<accession>A0ABU0IL86</accession>
<evidence type="ECO:0000259" key="1">
    <source>
        <dbReference type="PROSITE" id="PS51819"/>
    </source>
</evidence>
<name>A0ABU0IL86_9CAUL</name>
<dbReference type="InterPro" id="IPR004360">
    <property type="entry name" value="Glyas_Fos-R_dOase_dom"/>
</dbReference>